<evidence type="ECO:0000313" key="2">
    <source>
        <dbReference type="EMBL" id="QJR16556.1"/>
    </source>
</evidence>
<evidence type="ECO:0000313" key="3">
    <source>
        <dbReference type="Proteomes" id="UP000503096"/>
    </source>
</evidence>
<protein>
    <recommendedName>
        <fullName evidence="4">Repeat domain-containing protein</fullName>
    </recommendedName>
</protein>
<dbReference type="InParanoid" id="A0A6M4HAG2"/>
<evidence type="ECO:0008006" key="4">
    <source>
        <dbReference type="Google" id="ProtNLM"/>
    </source>
</evidence>
<dbReference type="EMBL" id="CP053073">
    <property type="protein sequence ID" value="QJR16556.1"/>
    <property type="molecule type" value="Genomic_DNA"/>
</dbReference>
<keyword evidence="1" id="KW-0732">Signal</keyword>
<dbReference type="KEGG" id="upl:DSM104440_03391"/>
<dbReference type="RefSeq" id="WP_171164756.1">
    <property type="nucleotide sequence ID" value="NZ_CP053073.1"/>
</dbReference>
<reference evidence="2 3" key="1">
    <citation type="submission" date="2020-04" db="EMBL/GenBank/DDBJ databases">
        <title>Usitatibacter rugosus gen. nov., sp. nov. and Usitatibacter palustris sp. nov., novel members of Usitatibacteraceae fam. nov. within the order Nitrosomonadales isolated from soil.</title>
        <authorList>
            <person name="Huber K.J."/>
            <person name="Neumann-Schaal M."/>
            <person name="Geppert A."/>
            <person name="Luckner M."/>
            <person name="Wanner G."/>
            <person name="Overmann J."/>
        </authorList>
    </citation>
    <scope>NUCLEOTIDE SEQUENCE [LARGE SCALE GENOMIC DNA]</scope>
    <source>
        <strain evidence="2 3">Swamp67</strain>
    </source>
</reference>
<sequence>MTVRAHCGLAAGFLVSLALGAQAQTPGNDLRNWSTADLAGKMSYAGTWTAIDGARVQNRALIGPFWSVVKLGAAQREGVALGGWVYNGSFTSTLPDVIPAHAALFAQQDNGMLANASSTLLGNTLTNGAGSVLVADFNGDGMDDLVFPAHNESPFLWKSSVAWMSGPGGTLTRLPINDAVMDHDAKVVTLEGRKAILAASFGGSGNNGNGAGSNPVYTWSGTGFTVATLGGTSLNGGGGLGMSVIAGPFTGNPNETWIVTGSANAVPGIPYSISNRLLTYAFRYANGSIVQPPTTLPQPYFNDKPEYAGFVSQWDPYSKTHTSRLWTTDLNMDGLPDILAGQELWSASGGLAKSVFQVLINRGNMNFEDMTDALAPEYSKDSIVSYSVRFVDLDGSGIETMLHSATPSFSSTTDAAKQGQYILVNDGTGRLYAAMHDEFRAMGIKVNQYLRGQQPLGIGPDITPQFIAYRNAAGEINFLAVQKLFNPNAPDPYAMVSIATRINLTTDFKRDLTIPTRNGSKRIRTFAGNDTIHRVVSDPSAAIDGGLGNNTAVYPGPRANWTIAKSNGVVTIRPTSGTGGTDTLTRIQTARFDDTTVNLDTFVGESAANYSALWWNAAEPGWGLNVAHQDSTVFALLYTYAPDTRDMWLVASDMRQQPNGSFTGTLYRTTGPAFNTQPWGAFTPTAVGTMTLTFTSGAAGTLTYTFNGTTVTKSISRYDFASPVPTCTAGTGSRAALTNYQDLWWNPAEAGWGLNIAHQGNTLFVLLYTYMNDGRDLWLVASGLTRQSNGSYTGTLYRTTGPAFNAQPWGNAPATTVGTMTLSFTSGEAGTLTYTFNGTTVTKAISRYVFGTAVPSCR</sequence>
<keyword evidence="3" id="KW-1185">Reference proteome</keyword>
<proteinExistence type="predicted"/>
<dbReference type="AlphaFoldDB" id="A0A6M4HAG2"/>
<evidence type="ECO:0000256" key="1">
    <source>
        <dbReference type="SAM" id="SignalP"/>
    </source>
</evidence>
<dbReference type="Gene3D" id="2.130.10.130">
    <property type="entry name" value="Integrin alpha, N-terminal"/>
    <property type="match status" value="1"/>
</dbReference>
<name>A0A6M4HAG2_9PROT</name>
<gene>
    <name evidence="2" type="ORF">DSM104440_03391</name>
</gene>
<dbReference type="InterPro" id="IPR028994">
    <property type="entry name" value="Integrin_alpha_N"/>
</dbReference>
<accession>A0A6M4HAG2</accession>
<feature type="chain" id="PRO_5027055909" description="Repeat domain-containing protein" evidence="1">
    <location>
        <begin position="24"/>
        <end position="858"/>
    </location>
</feature>
<feature type="signal peptide" evidence="1">
    <location>
        <begin position="1"/>
        <end position="23"/>
    </location>
</feature>
<dbReference type="SUPFAM" id="SSF69318">
    <property type="entry name" value="Integrin alpha N-terminal domain"/>
    <property type="match status" value="1"/>
</dbReference>
<dbReference type="Proteomes" id="UP000503096">
    <property type="component" value="Chromosome"/>
</dbReference>
<organism evidence="2 3">
    <name type="scientific">Usitatibacter palustris</name>
    <dbReference type="NCBI Taxonomy" id="2732487"/>
    <lineage>
        <taxon>Bacteria</taxon>
        <taxon>Pseudomonadati</taxon>
        <taxon>Pseudomonadota</taxon>
        <taxon>Betaproteobacteria</taxon>
        <taxon>Nitrosomonadales</taxon>
        <taxon>Usitatibacteraceae</taxon>
        <taxon>Usitatibacter</taxon>
    </lineage>
</organism>